<keyword evidence="2" id="KW-1185">Reference proteome</keyword>
<dbReference type="Proteomes" id="UP000315995">
    <property type="component" value="Chromosome"/>
</dbReference>
<proteinExistence type="predicted"/>
<reference evidence="1 2" key="1">
    <citation type="submission" date="2019-06" db="EMBL/GenBank/DDBJ databases">
        <title>Persicimonas caeni gen. nov., sp. nov., a predatory bacterium isolated from solar saltern.</title>
        <authorList>
            <person name="Wang S."/>
        </authorList>
    </citation>
    <scope>NUCLEOTIDE SEQUENCE [LARGE SCALE GENOMIC DNA]</scope>
    <source>
        <strain evidence="1 2">YN101</strain>
    </source>
</reference>
<name>A0A4Y6PY06_PERCE</name>
<protein>
    <submittedName>
        <fullName evidence="1">Uncharacterized protein</fullName>
    </submittedName>
</protein>
<dbReference type="RefSeq" id="WP_141199581.1">
    <property type="nucleotide sequence ID" value="NZ_CP041186.1"/>
</dbReference>
<dbReference type="OrthoDB" id="5497146at2"/>
<accession>A0A5B8Y8M3</accession>
<evidence type="ECO:0000313" key="2">
    <source>
        <dbReference type="Proteomes" id="UP000315995"/>
    </source>
</evidence>
<sequence length="223" mass="25568">MSERLLPEAIRGSWYLLPEEGSPAEALDDKGQLLALRLDGTFTRYTADATSKEVKEEGDYTFDGDFLILRARNTDTFRVHIKEDWYWFLEAKKKSRRLYRGLIDEGDFVELDAESRREIDMLPMRVSVQCPYDDEEGAIFDLVYQPKEGDKQRIGCFSVDPDPETGALWVGLTALATNLEVETWEKVLRKSYLGVHRGDEEFGWVALEIFGPEGATHEFNVAE</sequence>
<organism evidence="1 2">
    <name type="scientific">Persicimonas caeni</name>
    <dbReference type="NCBI Taxonomy" id="2292766"/>
    <lineage>
        <taxon>Bacteria</taxon>
        <taxon>Deltaproteobacteria</taxon>
        <taxon>Bradymonadales</taxon>
        <taxon>Bradymonadaceae</taxon>
        <taxon>Persicimonas</taxon>
    </lineage>
</organism>
<dbReference type="EMBL" id="CP041186">
    <property type="protein sequence ID" value="QDG53120.1"/>
    <property type="molecule type" value="Genomic_DNA"/>
</dbReference>
<gene>
    <name evidence="1" type="ORF">FIV42_20955</name>
</gene>
<evidence type="ECO:0000313" key="1">
    <source>
        <dbReference type="EMBL" id="QDG53120.1"/>
    </source>
</evidence>
<dbReference type="AlphaFoldDB" id="A0A4Y6PY06"/>
<accession>A0A4Y6PY06</accession>